<evidence type="ECO:0000256" key="1">
    <source>
        <dbReference type="SAM" id="Phobius"/>
    </source>
</evidence>
<organism evidence="2 3">
    <name type="scientific">Hydrotalea sandarakina</name>
    <dbReference type="NCBI Taxonomy" id="1004304"/>
    <lineage>
        <taxon>Bacteria</taxon>
        <taxon>Pseudomonadati</taxon>
        <taxon>Bacteroidota</taxon>
        <taxon>Chitinophagia</taxon>
        <taxon>Chitinophagales</taxon>
        <taxon>Chitinophagaceae</taxon>
        <taxon>Hydrotalea</taxon>
    </lineage>
</organism>
<evidence type="ECO:0000313" key="3">
    <source>
        <dbReference type="Proteomes" id="UP000249720"/>
    </source>
</evidence>
<reference evidence="2 3" key="1">
    <citation type="submission" date="2018-06" db="EMBL/GenBank/DDBJ databases">
        <title>Genomic Encyclopedia of Archaeal and Bacterial Type Strains, Phase II (KMG-II): from individual species to whole genera.</title>
        <authorList>
            <person name="Goeker M."/>
        </authorList>
    </citation>
    <scope>NUCLEOTIDE SEQUENCE [LARGE SCALE GENOMIC DNA]</scope>
    <source>
        <strain evidence="2 3">DSM 23241</strain>
    </source>
</reference>
<dbReference type="Pfam" id="PF25589">
    <property type="entry name" value="DUF7935"/>
    <property type="match status" value="1"/>
</dbReference>
<keyword evidence="1" id="KW-0812">Transmembrane</keyword>
<proteinExistence type="predicted"/>
<gene>
    <name evidence="2" type="ORF">LX80_00342</name>
</gene>
<dbReference type="AlphaFoldDB" id="A0A2W7SFA0"/>
<feature type="transmembrane region" description="Helical" evidence="1">
    <location>
        <begin position="6"/>
        <end position="24"/>
    </location>
</feature>
<accession>A0A2W7SFA0</accession>
<keyword evidence="3" id="KW-1185">Reference proteome</keyword>
<name>A0A2W7SFA0_9BACT</name>
<keyword evidence="1" id="KW-1133">Transmembrane helix</keyword>
<dbReference type="Proteomes" id="UP000249720">
    <property type="component" value="Unassembled WGS sequence"/>
</dbReference>
<dbReference type="EMBL" id="QKZV01000001">
    <property type="protein sequence ID" value="PZX65849.1"/>
    <property type="molecule type" value="Genomic_DNA"/>
</dbReference>
<sequence length="170" mass="19224">MNNTLVISIVGAIIILFLVINFWPSKKQSEEKPMNNMNNDANSRLMQLQAYERLVLLANRIALPNLISRLNTSDISAKEMQILLIQTIKQEFEHNITQQIYVSTDAWKAIKNLKDQSIYTINQLAQNLPASANGSDLNKLLLEYSLTDKKGNLHEVACEVISNEAKNVLN</sequence>
<protein>
    <submittedName>
        <fullName evidence="2">Uncharacterized protein</fullName>
    </submittedName>
</protein>
<comment type="caution">
    <text evidence="2">The sequence shown here is derived from an EMBL/GenBank/DDBJ whole genome shotgun (WGS) entry which is preliminary data.</text>
</comment>
<keyword evidence="1" id="KW-0472">Membrane</keyword>
<evidence type="ECO:0000313" key="2">
    <source>
        <dbReference type="EMBL" id="PZX65849.1"/>
    </source>
</evidence>
<dbReference type="OrthoDB" id="1493032at2"/>
<dbReference type="InterPro" id="IPR057695">
    <property type="entry name" value="DUF7935"/>
</dbReference>
<dbReference type="RefSeq" id="WP_111293298.1">
    <property type="nucleotide sequence ID" value="NZ_QKZV01000001.1"/>
</dbReference>